<dbReference type="Proteomes" id="UP001165122">
    <property type="component" value="Unassembled WGS sequence"/>
</dbReference>
<protein>
    <submittedName>
        <fullName evidence="1">Uncharacterized protein</fullName>
    </submittedName>
</protein>
<dbReference type="AlphaFoldDB" id="A0A9W7FUC0"/>
<proteinExistence type="predicted"/>
<evidence type="ECO:0000313" key="2">
    <source>
        <dbReference type="Proteomes" id="UP001165122"/>
    </source>
</evidence>
<comment type="caution">
    <text evidence="1">The sequence shown here is derived from an EMBL/GenBank/DDBJ whole genome shotgun (WGS) entry which is preliminary data.</text>
</comment>
<accession>A0A9W7FUC0</accession>
<gene>
    <name evidence="1" type="ORF">TrLO_g4613</name>
</gene>
<sequence length="329" mass="38416">MLTPSPDILLSDLLSSSSSPPLNRKSTKTETGAILNWVTRKLIKKIQFHFRADVVKNEEEEVVVKISSLEEERESDMTRVNLNGYMVLSRAKFDQTEFILSSDVEFSGTPESSFSSRRNLDEVAKIAAGFVYFFADNFRNEDKIDERMYRDFIERIDYAEPLTFQEQQLLKKGGGLVDLLKDAKRVPGSVNETVEKFTFWSEGELVVRGKSVAVVDISARRMFAELWFQKSHHQKRKYLCDDLSRFEVQNIDGTRALQYFNSVKFPPPFQPRYFNNWFTWEHRPTKDGKDMFIVAFEPMNNYTGVHRFIPRKDKKMIETKMMRARSTAF</sequence>
<dbReference type="EMBL" id="BRXW01000321">
    <property type="protein sequence ID" value="GMI18145.1"/>
    <property type="molecule type" value="Genomic_DNA"/>
</dbReference>
<organism evidence="1 2">
    <name type="scientific">Triparma laevis f. longispina</name>
    <dbReference type="NCBI Taxonomy" id="1714387"/>
    <lineage>
        <taxon>Eukaryota</taxon>
        <taxon>Sar</taxon>
        <taxon>Stramenopiles</taxon>
        <taxon>Ochrophyta</taxon>
        <taxon>Bolidophyceae</taxon>
        <taxon>Parmales</taxon>
        <taxon>Triparmaceae</taxon>
        <taxon>Triparma</taxon>
    </lineage>
</organism>
<evidence type="ECO:0000313" key="1">
    <source>
        <dbReference type="EMBL" id="GMI18145.1"/>
    </source>
</evidence>
<reference evidence="2" key="1">
    <citation type="journal article" date="2023" name="Commun. Biol.">
        <title>Genome analysis of Parmales, the sister group of diatoms, reveals the evolutionary specialization of diatoms from phago-mixotrophs to photoautotrophs.</title>
        <authorList>
            <person name="Ban H."/>
            <person name="Sato S."/>
            <person name="Yoshikawa S."/>
            <person name="Yamada K."/>
            <person name="Nakamura Y."/>
            <person name="Ichinomiya M."/>
            <person name="Sato N."/>
            <person name="Blanc-Mathieu R."/>
            <person name="Endo H."/>
            <person name="Kuwata A."/>
            <person name="Ogata H."/>
        </authorList>
    </citation>
    <scope>NUCLEOTIDE SEQUENCE [LARGE SCALE GENOMIC DNA]</scope>
    <source>
        <strain evidence="2">NIES 3700</strain>
    </source>
</reference>
<name>A0A9W7FUC0_9STRA</name>
<keyword evidence="2" id="KW-1185">Reference proteome</keyword>